<evidence type="ECO:0000256" key="1">
    <source>
        <dbReference type="SAM" id="Phobius"/>
    </source>
</evidence>
<reference evidence="2" key="1">
    <citation type="submission" date="2021-05" db="EMBL/GenBank/DDBJ databases">
        <authorList>
            <person name="Alioto T."/>
            <person name="Alioto T."/>
            <person name="Gomez Garrido J."/>
        </authorList>
    </citation>
    <scope>NUCLEOTIDE SEQUENCE</scope>
</reference>
<keyword evidence="1" id="KW-0472">Membrane</keyword>
<accession>A0A8D9BHR6</accession>
<keyword evidence="1" id="KW-0812">Transmembrane</keyword>
<dbReference type="EMBL" id="HBUF01630589">
    <property type="protein sequence ID" value="CAG6783115.1"/>
    <property type="molecule type" value="Transcribed_RNA"/>
</dbReference>
<dbReference type="AlphaFoldDB" id="A0A8D9BHR6"/>
<protein>
    <submittedName>
        <fullName evidence="2">Uncharacterized protein</fullName>
    </submittedName>
</protein>
<name>A0A8D9BHR6_9HEMI</name>
<sequence length="131" mass="14952">MLPKYWNWSTLSMISLSTVSGVLILQLILISLVFDVFILSPTFRPSFFRSWIFPFISSILWLIKQMSSAKSRSSICWVSLHCMPLGVVITLLITPSRTMRKIIGEIWQPCLTPVCTWKGSLTLPSCITRQL</sequence>
<feature type="transmembrane region" description="Helical" evidence="1">
    <location>
        <begin position="46"/>
        <end position="63"/>
    </location>
</feature>
<feature type="transmembrane region" description="Helical" evidence="1">
    <location>
        <begin position="12"/>
        <end position="34"/>
    </location>
</feature>
<organism evidence="2">
    <name type="scientific">Cacopsylla melanoneura</name>
    <dbReference type="NCBI Taxonomy" id="428564"/>
    <lineage>
        <taxon>Eukaryota</taxon>
        <taxon>Metazoa</taxon>
        <taxon>Ecdysozoa</taxon>
        <taxon>Arthropoda</taxon>
        <taxon>Hexapoda</taxon>
        <taxon>Insecta</taxon>
        <taxon>Pterygota</taxon>
        <taxon>Neoptera</taxon>
        <taxon>Paraneoptera</taxon>
        <taxon>Hemiptera</taxon>
        <taxon>Sternorrhyncha</taxon>
        <taxon>Psylloidea</taxon>
        <taxon>Psyllidae</taxon>
        <taxon>Psyllinae</taxon>
        <taxon>Cacopsylla</taxon>
    </lineage>
</organism>
<keyword evidence="1" id="KW-1133">Transmembrane helix</keyword>
<evidence type="ECO:0000313" key="2">
    <source>
        <dbReference type="EMBL" id="CAG6783115.1"/>
    </source>
</evidence>
<proteinExistence type="predicted"/>
<feature type="transmembrane region" description="Helical" evidence="1">
    <location>
        <begin position="75"/>
        <end position="93"/>
    </location>
</feature>